<protein>
    <submittedName>
        <fullName evidence="5">Formin CG32138 isoform X1</fullName>
    </submittedName>
</protein>
<dbReference type="PANTHER" id="PTHR45857">
    <property type="entry name" value="FORMIN-LIKE PROTEIN"/>
    <property type="match status" value="1"/>
</dbReference>
<dbReference type="OrthoDB" id="1668162at2759"/>
<keyword evidence="4" id="KW-0472">Membrane</keyword>
<dbReference type="Pfam" id="PF02181">
    <property type="entry name" value="FH2"/>
    <property type="match status" value="1"/>
</dbReference>
<comment type="caution">
    <text evidence="5">The sequence shown here is derived from an EMBL/GenBank/DDBJ whole genome shotgun (WGS) entry which is preliminary data.</text>
</comment>
<sequence>MTNTVIKVPEMICLSRFCRWLIIENIVIAILLKLVFVVVAVMGYVQVWMAVVADLLGLLTGLLTTCYKHCYNLLTSLLQACCEYILLTSSSLPTSRQQVVFALLVPSYQQVWNKLSRTCNNLVDIIRLFARFQQYLSGADESMPNWVIQNSEKLTLDPDQAVTMALLNAVVNNSPSYNDRVFHQQQICVAGFSEQRLEKTLEGLDATPVRDELRIWKENYVNIQDLMDEYIQLKERSQLLRDEVDLLSGKLEDIQREKNEIERQKIEFEEKAGNFQFRATELQTELEKIMKSPNKEGINTALLEPLNADPPPPPPPAPPPPPGFGVPPPPPFPGAPAPPPPPGFKGPIQSASKRKYVSKKKLPMLNWAPVTNTQKTIFEFMDDEKLAVQLNLGDFESMFELKTNEMSEEVRLKKEAALKKLAEQITIIEKNRARNLVIAKRRIGFSPKHIKQHIDNSDISELNSEVAELLLKFVPTKEELAGLSKHADDYDKLAEAEQFMFELARVKRYEAKLSVLAFVGVFDEVMSSVVPKIDAVLRASLSILNNKKLKKMFEIILAFGNYMNGTRKKVAAGFKLESLYKVG</sequence>
<evidence type="ECO:0000313" key="5">
    <source>
        <dbReference type="EMBL" id="CAB4024785.1"/>
    </source>
</evidence>
<proteinExistence type="inferred from homology"/>
<dbReference type="SUPFAM" id="SSF48371">
    <property type="entry name" value="ARM repeat"/>
    <property type="match status" value="1"/>
</dbReference>
<dbReference type="Proteomes" id="UP001152795">
    <property type="component" value="Unassembled WGS sequence"/>
</dbReference>
<dbReference type="EMBL" id="CACRXK020013237">
    <property type="protein sequence ID" value="CAB4024785.1"/>
    <property type="molecule type" value="Genomic_DNA"/>
</dbReference>
<name>A0A6S7IZ37_PARCT</name>
<evidence type="ECO:0000256" key="2">
    <source>
        <dbReference type="SAM" id="Coils"/>
    </source>
</evidence>
<dbReference type="GO" id="GO:0051015">
    <property type="term" value="F:actin filament binding"/>
    <property type="evidence" value="ECO:0007669"/>
    <property type="project" value="TreeGrafter"/>
</dbReference>
<reference evidence="5" key="1">
    <citation type="submission" date="2020-04" db="EMBL/GenBank/DDBJ databases">
        <authorList>
            <person name="Alioto T."/>
            <person name="Alioto T."/>
            <person name="Gomez Garrido J."/>
        </authorList>
    </citation>
    <scope>NUCLEOTIDE SEQUENCE</scope>
    <source>
        <strain evidence="5">A484AB</strain>
    </source>
</reference>
<organism evidence="5 6">
    <name type="scientific">Paramuricea clavata</name>
    <name type="common">Red gorgonian</name>
    <name type="synonym">Violescent sea-whip</name>
    <dbReference type="NCBI Taxonomy" id="317549"/>
    <lineage>
        <taxon>Eukaryota</taxon>
        <taxon>Metazoa</taxon>
        <taxon>Cnidaria</taxon>
        <taxon>Anthozoa</taxon>
        <taxon>Octocorallia</taxon>
        <taxon>Malacalcyonacea</taxon>
        <taxon>Plexauridae</taxon>
        <taxon>Paramuricea</taxon>
    </lineage>
</organism>
<dbReference type="PROSITE" id="PS51444">
    <property type="entry name" value="FH2"/>
    <property type="match status" value="1"/>
</dbReference>
<feature type="compositionally biased region" description="Pro residues" evidence="3">
    <location>
        <begin position="308"/>
        <end position="344"/>
    </location>
</feature>
<gene>
    <name evidence="5" type="ORF">PACLA_8A027665</name>
</gene>
<evidence type="ECO:0000256" key="3">
    <source>
        <dbReference type="SAM" id="MobiDB-lite"/>
    </source>
</evidence>
<dbReference type="GO" id="GO:0005829">
    <property type="term" value="C:cytosol"/>
    <property type="evidence" value="ECO:0007669"/>
    <property type="project" value="TreeGrafter"/>
</dbReference>
<evidence type="ECO:0000256" key="1">
    <source>
        <dbReference type="ARBA" id="ARBA00023449"/>
    </source>
</evidence>
<keyword evidence="6" id="KW-1185">Reference proteome</keyword>
<dbReference type="InterPro" id="IPR043592">
    <property type="entry name" value="FMNL_animal"/>
</dbReference>
<feature type="region of interest" description="Disordered" evidence="3">
    <location>
        <begin position="303"/>
        <end position="352"/>
    </location>
</feature>
<dbReference type="AlphaFoldDB" id="A0A6S7IZ37"/>
<keyword evidence="4" id="KW-0812">Transmembrane</keyword>
<keyword evidence="4" id="KW-1133">Transmembrane helix</keyword>
<feature type="transmembrane region" description="Helical" evidence="4">
    <location>
        <begin position="21"/>
        <end position="41"/>
    </location>
</feature>
<dbReference type="PANTHER" id="PTHR45857:SF4">
    <property type="entry name" value="FORMIN-LIKE PROTEIN"/>
    <property type="match status" value="1"/>
</dbReference>
<dbReference type="InterPro" id="IPR042201">
    <property type="entry name" value="FH2_Formin_sf"/>
</dbReference>
<dbReference type="SUPFAM" id="SSF101447">
    <property type="entry name" value="Formin homology 2 domain (FH2 domain)"/>
    <property type="match status" value="1"/>
</dbReference>
<accession>A0A6S7IZ37</accession>
<keyword evidence="2" id="KW-0175">Coiled coil</keyword>
<dbReference type="Gene3D" id="1.20.58.2220">
    <property type="entry name" value="Formin, FH2 domain"/>
    <property type="match status" value="1"/>
</dbReference>
<dbReference type="GO" id="GO:0016477">
    <property type="term" value="P:cell migration"/>
    <property type="evidence" value="ECO:0007669"/>
    <property type="project" value="TreeGrafter"/>
</dbReference>
<evidence type="ECO:0000313" key="6">
    <source>
        <dbReference type="Proteomes" id="UP001152795"/>
    </source>
</evidence>
<dbReference type="InterPro" id="IPR015425">
    <property type="entry name" value="FH2_Formin"/>
</dbReference>
<dbReference type="GO" id="GO:0030866">
    <property type="term" value="P:cortical actin cytoskeleton organization"/>
    <property type="evidence" value="ECO:0007669"/>
    <property type="project" value="TreeGrafter"/>
</dbReference>
<comment type="similarity">
    <text evidence="1">Belongs to the formin homology family.</text>
</comment>
<evidence type="ECO:0000256" key="4">
    <source>
        <dbReference type="SAM" id="Phobius"/>
    </source>
</evidence>
<dbReference type="GO" id="GO:0008360">
    <property type="term" value="P:regulation of cell shape"/>
    <property type="evidence" value="ECO:0007669"/>
    <property type="project" value="TreeGrafter"/>
</dbReference>
<feature type="coiled-coil region" evidence="2">
    <location>
        <begin position="223"/>
        <end position="274"/>
    </location>
</feature>
<dbReference type="InterPro" id="IPR016024">
    <property type="entry name" value="ARM-type_fold"/>
</dbReference>